<protein>
    <recommendedName>
        <fullName evidence="3">RING-type E3 ubiquitin transferase</fullName>
        <ecNumber evidence="3">2.3.2.27</ecNumber>
    </recommendedName>
</protein>
<keyword evidence="15" id="KW-1185">Reference proteome</keyword>
<dbReference type="PANTHER" id="PTHR23328:SF0">
    <property type="entry name" value="RING-TYPE DOMAIN-CONTAINING PROTEIN"/>
    <property type="match status" value="1"/>
</dbReference>
<dbReference type="Proteomes" id="UP000708148">
    <property type="component" value="Unassembled WGS sequence"/>
</dbReference>
<dbReference type="EC" id="2.3.2.27" evidence="3"/>
<evidence type="ECO:0000256" key="3">
    <source>
        <dbReference type="ARBA" id="ARBA00012483"/>
    </source>
</evidence>
<dbReference type="GO" id="GO:0031491">
    <property type="term" value="F:nucleosome binding"/>
    <property type="evidence" value="ECO:0007669"/>
    <property type="project" value="TreeGrafter"/>
</dbReference>
<comment type="catalytic activity">
    <reaction evidence="1">
        <text>S-ubiquitinyl-[E2 ubiquitin-conjugating enzyme]-L-cysteine + [acceptor protein]-L-lysine = [E2 ubiquitin-conjugating enzyme]-L-cysteine + N(6)-ubiquitinyl-[acceptor protein]-L-lysine.</text>
        <dbReference type="EC" id="2.3.2.27"/>
    </reaction>
</comment>
<proteinExistence type="predicted"/>
<evidence type="ECO:0000256" key="1">
    <source>
        <dbReference type="ARBA" id="ARBA00000900"/>
    </source>
</evidence>
<comment type="caution">
    <text evidence="14">The sequence shown here is derived from an EMBL/GenBank/DDBJ whole genome shotgun (WGS) entry which is preliminary data.</text>
</comment>
<keyword evidence="9" id="KW-0862">Zinc</keyword>
<dbReference type="EMBL" id="CAJHUC010001860">
    <property type="protein sequence ID" value="CAD7702524.1"/>
    <property type="molecule type" value="Genomic_DNA"/>
</dbReference>
<evidence type="ECO:0000256" key="7">
    <source>
        <dbReference type="ARBA" id="ARBA00022771"/>
    </source>
</evidence>
<evidence type="ECO:0000313" key="14">
    <source>
        <dbReference type="EMBL" id="CAD7702524.1"/>
    </source>
</evidence>
<dbReference type="InterPro" id="IPR017907">
    <property type="entry name" value="Znf_RING_CS"/>
</dbReference>
<dbReference type="PROSITE" id="PS50089">
    <property type="entry name" value="ZF_RING_2"/>
    <property type="match status" value="1"/>
</dbReference>
<sequence length="244" mass="26776">MRTRAGDQGPSGRHMGLRWLQDAGRASVASRAVEHILGVDRRGGGRPASGPEQRADRDAGAATPSSSVADQVSSALRSNATCSICMDILAAPHRNFCGHTFCGACLGSWAEKGARLRCPVCRKRLRDVVQDRALEGFIETLSASGLSGEELASLKDRTRSWGDEKDSMYESWTKLGIKLDSRRKSSFDDNTEDSEDGDDRIGRDELFDGECNPAYAWDVPTFRQWCISSCWASFLVIGYLYAEL</sequence>
<reference evidence="14" key="1">
    <citation type="submission" date="2020-12" db="EMBL/GenBank/DDBJ databases">
        <authorList>
            <person name="Iha C."/>
        </authorList>
    </citation>
    <scope>NUCLEOTIDE SEQUENCE</scope>
</reference>
<evidence type="ECO:0000256" key="11">
    <source>
        <dbReference type="PROSITE-ProRule" id="PRU00175"/>
    </source>
</evidence>
<dbReference type="Pfam" id="PF13445">
    <property type="entry name" value="zf-RING_UBOX"/>
    <property type="match status" value="1"/>
</dbReference>
<gene>
    <name evidence="14" type="ORF">OSTQU699_LOCUS7881</name>
</gene>
<feature type="region of interest" description="Disordered" evidence="12">
    <location>
        <begin position="36"/>
        <end position="69"/>
    </location>
</feature>
<dbReference type="GO" id="GO:0005634">
    <property type="term" value="C:nucleus"/>
    <property type="evidence" value="ECO:0007669"/>
    <property type="project" value="UniProtKB-SubCell"/>
</dbReference>
<evidence type="ECO:0000313" key="15">
    <source>
        <dbReference type="Proteomes" id="UP000708148"/>
    </source>
</evidence>
<evidence type="ECO:0000256" key="12">
    <source>
        <dbReference type="SAM" id="MobiDB-lite"/>
    </source>
</evidence>
<dbReference type="InterPro" id="IPR051657">
    <property type="entry name" value="RNF168/RNF169_E3_ubiq-ligase"/>
</dbReference>
<dbReference type="GO" id="GO:0008270">
    <property type="term" value="F:zinc ion binding"/>
    <property type="evidence" value="ECO:0007669"/>
    <property type="project" value="UniProtKB-KW"/>
</dbReference>
<dbReference type="GO" id="GO:0035861">
    <property type="term" value="C:site of double-strand break"/>
    <property type="evidence" value="ECO:0007669"/>
    <property type="project" value="TreeGrafter"/>
</dbReference>
<evidence type="ECO:0000256" key="9">
    <source>
        <dbReference type="ARBA" id="ARBA00022833"/>
    </source>
</evidence>
<dbReference type="Gene3D" id="3.30.40.10">
    <property type="entry name" value="Zinc/RING finger domain, C3HC4 (zinc finger)"/>
    <property type="match status" value="1"/>
</dbReference>
<keyword evidence="4" id="KW-0808">Transferase</keyword>
<comment type="subcellular location">
    <subcellularLocation>
        <location evidence="2">Nucleus</location>
    </subcellularLocation>
</comment>
<feature type="domain" description="RING-type" evidence="13">
    <location>
        <begin position="82"/>
        <end position="122"/>
    </location>
</feature>
<dbReference type="SMART" id="SM00184">
    <property type="entry name" value="RING"/>
    <property type="match status" value="1"/>
</dbReference>
<accession>A0A8S1J4X3</accession>
<evidence type="ECO:0000256" key="2">
    <source>
        <dbReference type="ARBA" id="ARBA00004123"/>
    </source>
</evidence>
<evidence type="ECO:0000256" key="5">
    <source>
        <dbReference type="ARBA" id="ARBA00022723"/>
    </source>
</evidence>
<dbReference type="OrthoDB" id="6105938at2759"/>
<organism evidence="14 15">
    <name type="scientific">Ostreobium quekettii</name>
    <dbReference type="NCBI Taxonomy" id="121088"/>
    <lineage>
        <taxon>Eukaryota</taxon>
        <taxon>Viridiplantae</taxon>
        <taxon>Chlorophyta</taxon>
        <taxon>core chlorophytes</taxon>
        <taxon>Ulvophyceae</taxon>
        <taxon>TCBD clade</taxon>
        <taxon>Bryopsidales</taxon>
        <taxon>Ostreobineae</taxon>
        <taxon>Ostreobiaceae</taxon>
        <taxon>Ostreobium</taxon>
    </lineage>
</organism>
<evidence type="ECO:0000256" key="10">
    <source>
        <dbReference type="ARBA" id="ARBA00023242"/>
    </source>
</evidence>
<keyword evidence="10" id="KW-0539">Nucleus</keyword>
<dbReference type="GO" id="GO:0061630">
    <property type="term" value="F:ubiquitin protein ligase activity"/>
    <property type="evidence" value="ECO:0007669"/>
    <property type="project" value="UniProtKB-EC"/>
</dbReference>
<keyword evidence="8" id="KW-0833">Ubl conjugation pathway</keyword>
<evidence type="ECO:0000259" key="13">
    <source>
        <dbReference type="PROSITE" id="PS50089"/>
    </source>
</evidence>
<dbReference type="GO" id="GO:0006302">
    <property type="term" value="P:double-strand break repair"/>
    <property type="evidence" value="ECO:0007669"/>
    <property type="project" value="TreeGrafter"/>
</dbReference>
<dbReference type="SUPFAM" id="SSF57850">
    <property type="entry name" value="RING/U-box"/>
    <property type="match status" value="1"/>
</dbReference>
<dbReference type="AlphaFoldDB" id="A0A8S1J4X3"/>
<keyword evidence="6" id="KW-0227">DNA damage</keyword>
<dbReference type="InterPro" id="IPR013083">
    <property type="entry name" value="Znf_RING/FYVE/PHD"/>
</dbReference>
<name>A0A8S1J4X3_9CHLO</name>
<evidence type="ECO:0000256" key="4">
    <source>
        <dbReference type="ARBA" id="ARBA00022679"/>
    </source>
</evidence>
<dbReference type="PANTHER" id="PTHR23328">
    <property type="entry name" value="RING-TYPE DOMAIN-CONTAINING PROTEIN"/>
    <property type="match status" value="1"/>
</dbReference>
<dbReference type="PROSITE" id="PS00518">
    <property type="entry name" value="ZF_RING_1"/>
    <property type="match status" value="1"/>
</dbReference>
<dbReference type="InterPro" id="IPR001841">
    <property type="entry name" value="Znf_RING"/>
</dbReference>
<evidence type="ECO:0000256" key="6">
    <source>
        <dbReference type="ARBA" id="ARBA00022763"/>
    </source>
</evidence>
<dbReference type="InterPro" id="IPR027370">
    <property type="entry name" value="Znf-RING_euk"/>
</dbReference>
<evidence type="ECO:0000256" key="8">
    <source>
        <dbReference type="ARBA" id="ARBA00022786"/>
    </source>
</evidence>
<keyword evidence="7 11" id="KW-0863">Zinc-finger</keyword>
<keyword evidence="5" id="KW-0479">Metal-binding</keyword>